<evidence type="ECO:0000313" key="3">
    <source>
        <dbReference type="Proteomes" id="UP000299102"/>
    </source>
</evidence>
<protein>
    <submittedName>
        <fullName evidence="2">Uncharacterized protein</fullName>
    </submittedName>
</protein>
<accession>A0A4C1XSJ2</accession>
<comment type="caution">
    <text evidence="2">The sequence shown here is derived from an EMBL/GenBank/DDBJ whole genome shotgun (WGS) entry which is preliminary data.</text>
</comment>
<sequence>MNRNIDIAHEIRKLIRKSVNDIAHRTGNCCGEKILRDDHEQNATTTPNTVKDGSDSMVSSSIRDELLFDFLSQAKPVYLREQTVGLERCHHGSYNNQQPPRPRRANAMGLKTENLKVNQTPTLKTPPSPLTKSKTAELDIPSDENNDGKDMEVDNRDPDFLSLFT</sequence>
<organism evidence="2 3">
    <name type="scientific">Eumeta variegata</name>
    <name type="common">Bagworm moth</name>
    <name type="synonym">Eumeta japonica</name>
    <dbReference type="NCBI Taxonomy" id="151549"/>
    <lineage>
        <taxon>Eukaryota</taxon>
        <taxon>Metazoa</taxon>
        <taxon>Ecdysozoa</taxon>
        <taxon>Arthropoda</taxon>
        <taxon>Hexapoda</taxon>
        <taxon>Insecta</taxon>
        <taxon>Pterygota</taxon>
        <taxon>Neoptera</taxon>
        <taxon>Endopterygota</taxon>
        <taxon>Lepidoptera</taxon>
        <taxon>Glossata</taxon>
        <taxon>Ditrysia</taxon>
        <taxon>Tineoidea</taxon>
        <taxon>Psychidae</taxon>
        <taxon>Oiketicinae</taxon>
        <taxon>Eumeta</taxon>
    </lineage>
</organism>
<feature type="region of interest" description="Disordered" evidence="1">
    <location>
        <begin position="113"/>
        <end position="165"/>
    </location>
</feature>
<dbReference type="AlphaFoldDB" id="A0A4C1XSJ2"/>
<dbReference type="EMBL" id="BGZK01000970">
    <property type="protein sequence ID" value="GBP66861.1"/>
    <property type="molecule type" value="Genomic_DNA"/>
</dbReference>
<gene>
    <name evidence="2" type="ORF">EVAR_18032_1</name>
</gene>
<evidence type="ECO:0000256" key="1">
    <source>
        <dbReference type="SAM" id="MobiDB-lite"/>
    </source>
</evidence>
<feature type="compositionally biased region" description="Basic and acidic residues" evidence="1">
    <location>
        <begin position="146"/>
        <end position="159"/>
    </location>
</feature>
<reference evidence="2 3" key="1">
    <citation type="journal article" date="2019" name="Commun. Biol.">
        <title>The bagworm genome reveals a unique fibroin gene that provides high tensile strength.</title>
        <authorList>
            <person name="Kono N."/>
            <person name="Nakamura H."/>
            <person name="Ohtoshi R."/>
            <person name="Tomita M."/>
            <person name="Numata K."/>
            <person name="Arakawa K."/>
        </authorList>
    </citation>
    <scope>NUCLEOTIDE SEQUENCE [LARGE SCALE GENOMIC DNA]</scope>
</reference>
<keyword evidence="3" id="KW-1185">Reference proteome</keyword>
<proteinExistence type="predicted"/>
<dbReference type="Proteomes" id="UP000299102">
    <property type="component" value="Unassembled WGS sequence"/>
</dbReference>
<name>A0A4C1XSJ2_EUMVA</name>
<evidence type="ECO:0000313" key="2">
    <source>
        <dbReference type="EMBL" id="GBP66861.1"/>
    </source>
</evidence>